<evidence type="ECO:0000313" key="1">
    <source>
        <dbReference type="EMBL" id="NLV10500.1"/>
    </source>
</evidence>
<protein>
    <submittedName>
        <fullName evidence="1">Uncharacterized protein</fullName>
    </submittedName>
</protein>
<dbReference type="AlphaFoldDB" id="A0A847UG13"/>
<organism evidence="1 2">
    <name type="scientific">Halomicrobium mukohataei</name>
    <dbReference type="NCBI Taxonomy" id="57705"/>
    <lineage>
        <taxon>Archaea</taxon>
        <taxon>Methanobacteriati</taxon>
        <taxon>Methanobacteriota</taxon>
        <taxon>Stenosarchaea group</taxon>
        <taxon>Halobacteria</taxon>
        <taxon>Halobacteriales</taxon>
        <taxon>Haloarculaceae</taxon>
        <taxon>Halomicrobium</taxon>
    </lineage>
</organism>
<evidence type="ECO:0000313" key="2">
    <source>
        <dbReference type="Proteomes" id="UP000608662"/>
    </source>
</evidence>
<gene>
    <name evidence="1" type="ORF">GOC74_11230</name>
</gene>
<comment type="caution">
    <text evidence="1">The sequence shown here is derived from an EMBL/GenBank/DDBJ whole genome shotgun (WGS) entry which is preliminary data.</text>
</comment>
<reference evidence="1" key="1">
    <citation type="submission" date="2019-12" db="EMBL/GenBank/DDBJ databases">
        <title>Whole-genome sequence of Halomicrobium mukohataei pws1.</title>
        <authorList>
            <person name="Verma D.K."/>
            <person name="Gopal K."/>
            <person name="Prasad E.S."/>
        </authorList>
    </citation>
    <scope>NUCLEOTIDE SEQUENCE</scope>
    <source>
        <strain evidence="1">Pws1</strain>
    </source>
</reference>
<dbReference type="Proteomes" id="UP000608662">
    <property type="component" value="Unassembled WGS sequence"/>
</dbReference>
<name>A0A847UG13_9EURY</name>
<sequence>MASELLFKFLNGLPDRNYDTSTEFVYQNIAEFLDILQYDPDNIFYELSSRYKVDPVHLDEDMASRDGDVYRFTQADAGVARSTSSRPYMLIEAKYSEELPPGEDVGVYNHVLSEELGVQADAFNPVLSIYLTNYSLLILHDNGGSSYDLRDISMSDATEIFEILQAPEELPQEIAPSIRSAEISSIQTEYFQLDTVEGSVESLDGIGIGR</sequence>
<dbReference type="EMBL" id="WOYG01000001">
    <property type="protein sequence ID" value="NLV10500.1"/>
    <property type="molecule type" value="Genomic_DNA"/>
</dbReference>
<dbReference type="RefSeq" id="WP_170094185.1">
    <property type="nucleotide sequence ID" value="NZ_WOYG01000001.1"/>
</dbReference>
<proteinExistence type="predicted"/>
<accession>A0A847UG13</accession>